<feature type="compositionally biased region" description="Acidic residues" evidence="1">
    <location>
        <begin position="329"/>
        <end position="339"/>
    </location>
</feature>
<dbReference type="InterPro" id="IPR006538">
    <property type="entry name" value="CobT"/>
</dbReference>
<name>A0ABX6NZK8_AERME</name>
<gene>
    <name evidence="3" type="ORF">E4188_22270</name>
</gene>
<dbReference type="InterPro" id="IPR002035">
    <property type="entry name" value="VWF_A"/>
</dbReference>
<organism evidence="3 4">
    <name type="scientific">Aeromonas media</name>
    <dbReference type="NCBI Taxonomy" id="651"/>
    <lineage>
        <taxon>Bacteria</taxon>
        <taxon>Pseudomonadati</taxon>
        <taxon>Pseudomonadota</taxon>
        <taxon>Gammaproteobacteria</taxon>
        <taxon>Aeromonadales</taxon>
        <taxon>Aeromonadaceae</taxon>
        <taxon>Aeromonas</taxon>
    </lineage>
</organism>
<feature type="domain" description="VWFA" evidence="2">
    <location>
        <begin position="506"/>
        <end position="608"/>
    </location>
</feature>
<reference evidence="3 4" key="1">
    <citation type="submission" date="2019-03" db="EMBL/GenBank/DDBJ databases">
        <title>Novel transposon Tn6433 accelerates the dissemination of tet(E) in Aeromonas from aerobic biofilm under oxytetracycline stress.</title>
        <authorList>
            <person name="Shi Y."/>
            <person name="Tian Z."/>
            <person name="Zhang Y."/>
            <person name="Zhang H."/>
            <person name="Yang M."/>
        </authorList>
    </citation>
    <scope>NUCLEOTIDE SEQUENCE [LARGE SCALE GENOMIC DNA]</scope>
    <source>
        <strain evidence="3 4">R50-22</strain>
        <plasmid evidence="4">paeme5</plasmid>
    </source>
</reference>
<feature type="region of interest" description="Disordered" evidence="1">
    <location>
        <begin position="211"/>
        <end position="359"/>
    </location>
</feature>
<protein>
    <recommendedName>
        <fullName evidence="2">VWFA domain-containing protein</fullName>
    </recommendedName>
</protein>
<dbReference type="RefSeq" id="WP_171270048.1">
    <property type="nucleotide sequence ID" value="NZ_CP038446.1"/>
</dbReference>
<keyword evidence="3" id="KW-0614">Plasmid</keyword>
<evidence type="ECO:0000313" key="3">
    <source>
        <dbReference type="EMBL" id="QJT41228.1"/>
    </source>
</evidence>
<feature type="compositionally biased region" description="Polar residues" evidence="1">
    <location>
        <begin position="343"/>
        <end position="352"/>
    </location>
</feature>
<dbReference type="Proteomes" id="UP000502657">
    <property type="component" value="Plasmid pAeme5"/>
</dbReference>
<feature type="compositionally biased region" description="Low complexity" evidence="1">
    <location>
        <begin position="230"/>
        <end position="328"/>
    </location>
</feature>
<dbReference type="InterPro" id="IPR036465">
    <property type="entry name" value="vWFA_dom_sf"/>
</dbReference>
<keyword evidence="4" id="KW-1185">Reference proteome</keyword>
<proteinExistence type="predicted"/>
<dbReference type="Pfam" id="PF06213">
    <property type="entry name" value="CobT"/>
    <property type="match status" value="1"/>
</dbReference>
<evidence type="ECO:0000259" key="2">
    <source>
        <dbReference type="Pfam" id="PF00092"/>
    </source>
</evidence>
<evidence type="ECO:0000313" key="4">
    <source>
        <dbReference type="Proteomes" id="UP000502657"/>
    </source>
</evidence>
<dbReference type="Pfam" id="PF00092">
    <property type="entry name" value="VWA"/>
    <property type="match status" value="1"/>
</dbReference>
<dbReference type="Gene3D" id="3.40.50.410">
    <property type="entry name" value="von Willebrand factor, type A domain"/>
    <property type="match status" value="1"/>
</dbReference>
<geneLocation type="plasmid" evidence="4">
    <name>paeme5</name>
</geneLocation>
<dbReference type="EMBL" id="CP038449">
    <property type="protein sequence ID" value="QJT41228.1"/>
    <property type="molecule type" value="Genomic_DNA"/>
</dbReference>
<sequence>MALNLRVLSTLGSTIGGSNATVVVGKKTCCFKDGQGRWIIEVAINKNMTDRDVSLIHGFIDHEAAHVRYTHWDAVETSFKLGEEVRTLTNILEDVRIEKQIAQRYPGSGLNLNRTAAKLCEDESFWAMPNSKMGLYSLVCCFYLYGGRYHLLKQLDLKTRASLAFDILKERVSPELYAKFGKAFIEMKQHTGTADALVAAKQIVSLLDKAKKEEEANKAPSPGGKGDTGTTGSDAEGDAAGKSAGSAGDDAEGDAAGKSAGSAGDDAEGDAAGKSAGSAGDDAEGDAAGKSAGSAGDDAEGDAAGKSAGSAGDDAEGDAAGKSAGSAGDDADADVDEEVGDKSASNASGESSRGSDRNLWFDENGRELAPADICEGLADKLQSIFDASFDPLEGDPFQSTLAVYRPTTNEPCLFQADVKAVQSVQQAMNKWCLSFTQVKHSPRTAGHKLNTRRLASVPTGNLRVFDHATRSKTPAAAVQVLLDASGSMVSQTKELPYGAYAPSGIACASLVKALQGLRHFAVSVMQFNETIYLAHDWDNKGPLSSLRYADGGTETVRACFTALGNLATRQESTKILFILTDGHGDLSRVLPVAEEYGVKICAIRFGTQGFRMLSALDPQLQPFCSDLEHLPEMFTDVLMRTMGRA</sequence>
<evidence type="ECO:0000256" key="1">
    <source>
        <dbReference type="SAM" id="MobiDB-lite"/>
    </source>
</evidence>
<accession>A0ABX6NZK8</accession>
<dbReference type="SUPFAM" id="SSF53300">
    <property type="entry name" value="vWA-like"/>
    <property type="match status" value="1"/>
</dbReference>